<sequence>MSPRHDLTAFEKTIPDYRKRILLSLSKALLVPPLLTSLVLRFTCRSLSLWFYLPLALLAIPLTIVLRSQYAIWTQDREAASLGARPITRVCGRWPGNLDVVLRLLKSFENDYVLQGFADLFHEYGCTTLNTRFFWDDQIISMDEKVFRFVAHTGFTHFEKGILWHERIDKLLGTGLFNAEGNQWRTGRQIARPFFTKERISDFHIFENTSAKTLNLIANRAAAYAPIDIQDLLQRFALDSAALFLWGTALNTLDQPLTQPGRVVLGPKGSAPADGGGEWDVFTNAFETVAVLITRRGVQGDTWPLLELFKDKTEEPIQVIMDWLEPLVKEAINRKAKRREANGDAKVSARDEDTVFLDYLADRTDDVEHIRYELITFLIASRDTTSSLLTFVIYLLSTNPDTCRRLREEVIETFGLTGTPTYVHLKKMEYLHAVLKETLRLFPSAPLVARTSLDEPLVIPGTNKLYLPPKTQIMMSSLLAHKRLDLWGPDAEVFRPERWLQPALLNKVAATPFMYSPFYGGPRVCLGQDFALNQAGYFVVRLLQRFRSFDFAPEFMPTGSLPPAHWAGMPGRQGVEKIHPAINFTLHSKGGVWMFAQPVPATATSS</sequence>
<dbReference type="InterPro" id="IPR047146">
    <property type="entry name" value="Cyt_P450_E_CYP52_fungi"/>
</dbReference>
<dbReference type="InterPro" id="IPR001128">
    <property type="entry name" value="Cyt_P450"/>
</dbReference>
<comment type="cofactor">
    <cofactor evidence="1 8">
        <name>heme</name>
        <dbReference type="ChEBI" id="CHEBI:30413"/>
    </cofactor>
</comment>
<feature type="transmembrane region" description="Helical" evidence="9">
    <location>
        <begin position="49"/>
        <end position="67"/>
    </location>
</feature>
<evidence type="ECO:0000313" key="10">
    <source>
        <dbReference type="EMBL" id="KAH8983624.1"/>
    </source>
</evidence>
<dbReference type="SUPFAM" id="SSF48264">
    <property type="entry name" value="Cytochrome P450"/>
    <property type="match status" value="1"/>
</dbReference>
<protein>
    <submittedName>
        <fullName evidence="10">Cytochrome P450 monooxygenase CYP63</fullName>
    </submittedName>
</protein>
<evidence type="ECO:0000256" key="3">
    <source>
        <dbReference type="ARBA" id="ARBA00022617"/>
    </source>
</evidence>
<dbReference type="InterPro" id="IPR002401">
    <property type="entry name" value="Cyt_P450_E_grp-I"/>
</dbReference>
<dbReference type="GO" id="GO:0020037">
    <property type="term" value="F:heme binding"/>
    <property type="evidence" value="ECO:0007669"/>
    <property type="project" value="InterPro"/>
</dbReference>
<dbReference type="GO" id="GO:0005506">
    <property type="term" value="F:iron ion binding"/>
    <property type="evidence" value="ECO:0007669"/>
    <property type="project" value="InterPro"/>
</dbReference>
<proteinExistence type="inferred from homology"/>
<dbReference type="AlphaFoldDB" id="A0AAD4L7Q3"/>
<evidence type="ECO:0000256" key="8">
    <source>
        <dbReference type="PIRSR" id="PIRSR602401-1"/>
    </source>
</evidence>
<dbReference type="PANTHER" id="PTHR24287:SF1">
    <property type="entry name" value="P450, PUTATIVE (EUROFUNG)-RELATED"/>
    <property type="match status" value="1"/>
</dbReference>
<dbReference type="InterPro" id="IPR036396">
    <property type="entry name" value="Cyt_P450_sf"/>
</dbReference>
<keyword evidence="9" id="KW-0472">Membrane</keyword>
<comment type="similarity">
    <text evidence="2">Belongs to the cytochrome P450 family.</text>
</comment>
<gene>
    <name evidence="10" type="ORF">EDB92DRAFT_1889908</name>
</gene>
<keyword evidence="6 8" id="KW-0408">Iron</keyword>
<keyword evidence="9" id="KW-1133">Transmembrane helix</keyword>
<dbReference type="GO" id="GO:0004497">
    <property type="term" value="F:monooxygenase activity"/>
    <property type="evidence" value="ECO:0007669"/>
    <property type="project" value="UniProtKB-KW"/>
</dbReference>
<feature type="transmembrane region" description="Helical" evidence="9">
    <location>
        <begin position="21"/>
        <end position="43"/>
    </location>
</feature>
<dbReference type="EMBL" id="JAKELL010000086">
    <property type="protein sequence ID" value="KAH8983624.1"/>
    <property type="molecule type" value="Genomic_DNA"/>
</dbReference>
<evidence type="ECO:0000313" key="11">
    <source>
        <dbReference type="Proteomes" id="UP001201163"/>
    </source>
</evidence>
<evidence type="ECO:0000256" key="9">
    <source>
        <dbReference type="SAM" id="Phobius"/>
    </source>
</evidence>
<evidence type="ECO:0000256" key="1">
    <source>
        <dbReference type="ARBA" id="ARBA00001971"/>
    </source>
</evidence>
<dbReference type="PRINTS" id="PR00385">
    <property type="entry name" value="P450"/>
</dbReference>
<keyword evidence="7 10" id="KW-0503">Monooxygenase</keyword>
<dbReference type="PRINTS" id="PR00463">
    <property type="entry name" value="EP450I"/>
</dbReference>
<reference evidence="10" key="1">
    <citation type="submission" date="2022-01" db="EMBL/GenBank/DDBJ databases">
        <title>Comparative genomics reveals a dynamic genome evolution in the ectomycorrhizal milk-cap (Lactarius) mushrooms.</title>
        <authorList>
            <consortium name="DOE Joint Genome Institute"/>
            <person name="Lebreton A."/>
            <person name="Tang N."/>
            <person name="Kuo A."/>
            <person name="LaButti K."/>
            <person name="Drula E."/>
            <person name="Barry K."/>
            <person name="Clum A."/>
            <person name="Lipzen A."/>
            <person name="Mousain D."/>
            <person name="Ng V."/>
            <person name="Wang R."/>
            <person name="Wang X."/>
            <person name="Dai Y."/>
            <person name="Henrissat B."/>
            <person name="Grigoriev I.V."/>
            <person name="Guerin-Laguette A."/>
            <person name="Yu F."/>
            <person name="Martin F.M."/>
        </authorList>
    </citation>
    <scope>NUCLEOTIDE SEQUENCE</scope>
    <source>
        <strain evidence="10">QP</strain>
    </source>
</reference>
<keyword evidence="5" id="KW-0560">Oxidoreductase</keyword>
<keyword evidence="3 8" id="KW-0349">Heme</keyword>
<dbReference type="GO" id="GO:0016705">
    <property type="term" value="F:oxidoreductase activity, acting on paired donors, with incorporation or reduction of molecular oxygen"/>
    <property type="evidence" value="ECO:0007669"/>
    <property type="project" value="InterPro"/>
</dbReference>
<keyword evidence="4 8" id="KW-0479">Metal-binding</keyword>
<comment type="caution">
    <text evidence="10">The sequence shown here is derived from an EMBL/GenBank/DDBJ whole genome shotgun (WGS) entry which is preliminary data.</text>
</comment>
<dbReference type="Pfam" id="PF00067">
    <property type="entry name" value="p450"/>
    <property type="match status" value="1"/>
</dbReference>
<name>A0AAD4L7Q3_9AGAM</name>
<dbReference type="Gene3D" id="1.10.630.10">
    <property type="entry name" value="Cytochrome P450"/>
    <property type="match status" value="1"/>
</dbReference>
<evidence type="ECO:0000256" key="4">
    <source>
        <dbReference type="ARBA" id="ARBA00022723"/>
    </source>
</evidence>
<feature type="binding site" description="axial binding residue" evidence="8">
    <location>
        <position position="525"/>
    </location>
    <ligand>
        <name>heme</name>
        <dbReference type="ChEBI" id="CHEBI:30413"/>
    </ligand>
    <ligandPart>
        <name>Fe</name>
        <dbReference type="ChEBI" id="CHEBI:18248"/>
    </ligandPart>
</feature>
<evidence type="ECO:0000256" key="6">
    <source>
        <dbReference type="ARBA" id="ARBA00023004"/>
    </source>
</evidence>
<evidence type="ECO:0000256" key="5">
    <source>
        <dbReference type="ARBA" id="ARBA00023002"/>
    </source>
</evidence>
<evidence type="ECO:0000256" key="2">
    <source>
        <dbReference type="ARBA" id="ARBA00010617"/>
    </source>
</evidence>
<accession>A0AAD4L7Q3</accession>
<organism evidence="10 11">
    <name type="scientific">Lactarius akahatsu</name>
    <dbReference type="NCBI Taxonomy" id="416441"/>
    <lineage>
        <taxon>Eukaryota</taxon>
        <taxon>Fungi</taxon>
        <taxon>Dikarya</taxon>
        <taxon>Basidiomycota</taxon>
        <taxon>Agaricomycotina</taxon>
        <taxon>Agaricomycetes</taxon>
        <taxon>Russulales</taxon>
        <taxon>Russulaceae</taxon>
        <taxon>Lactarius</taxon>
    </lineage>
</organism>
<dbReference type="Proteomes" id="UP001201163">
    <property type="component" value="Unassembled WGS sequence"/>
</dbReference>
<keyword evidence="11" id="KW-1185">Reference proteome</keyword>
<dbReference type="PANTHER" id="PTHR24287">
    <property type="entry name" value="P450, PUTATIVE (EUROFUNG)-RELATED"/>
    <property type="match status" value="1"/>
</dbReference>
<evidence type="ECO:0000256" key="7">
    <source>
        <dbReference type="ARBA" id="ARBA00023033"/>
    </source>
</evidence>
<keyword evidence="9" id="KW-0812">Transmembrane</keyword>